<reference evidence="1" key="1">
    <citation type="submission" date="2020-08" db="EMBL/GenBank/DDBJ databases">
        <title>Multicomponent nature underlies the extraordinary mechanical properties of spider dragline silk.</title>
        <authorList>
            <person name="Kono N."/>
            <person name="Nakamura H."/>
            <person name="Mori M."/>
            <person name="Yoshida Y."/>
            <person name="Ohtoshi R."/>
            <person name="Malay A.D."/>
            <person name="Moran D.A.P."/>
            <person name="Tomita M."/>
            <person name="Numata K."/>
            <person name="Arakawa K."/>
        </authorList>
    </citation>
    <scope>NUCLEOTIDE SEQUENCE</scope>
</reference>
<organism evidence="1 2">
    <name type="scientific">Trichonephila clavipes</name>
    <name type="common">Golden silk orbweaver</name>
    <name type="synonym">Nephila clavipes</name>
    <dbReference type="NCBI Taxonomy" id="2585209"/>
    <lineage>
        <taxon>Eukaryota</taxon>
        <taxon>Metazoa</taxon>
        <taxon>Ecdysozoa</taxon>
        <taxon>Arthropoda</taxon>
        <taxon>Chelicerata</taxon>
        <taxon>Arachnida</taxon>
        <taxon>Araneae</taxon>
        <taxon>Araneomorphae</taxon>
        <taxon>Entelegynae</taxon>
        <taxon>Araneoidea</taxon>
        <taxon>Nephilidae</taxon>
        <taxon>Trichonephila</taxon>
    </lineage>
</organism>
<evidence type="ECO:0000313" key="2">
    <source>
        <dbReference type="Proteomes" id="UP000887159"/>
    </source>
</evidence>
<evidence type="ECO:0000313" key="1">
    <source>
        <dbReference type="EMBL" id="GFY02664.1"/>
    </source>
</evidence>
<gene>
    <name evidence="1" type="ORF">TNCV_3505441</name>
</gene>
<accession>A0A8X6VCQ6</accession>
<dbReference type="AlphaFoldDB" id="A0A8X6VCQ6"/>
<keyword evidence="2" id="KW-1185">Reference proteome</keyword>
<dbReference type="Proteomes" id="UP000887159">
    <property type="component" value="Unassembled WGS sequence"/>
</dbReference>
<comment type="caution">
    <text evidence="1">The sequence shown here is derived from an EMBL/GenBank/DDBJ whole genome shotgun (WGS) entry which is preliminary data.</text>
</comment>
<dbReference type="EMBL" id="BMAU01021233">
    <property type="protein sequence ID" value="GFY02664.1"/>
    <property type="molecule type" value="Genomic_DNA"/>
</dbReference>
<name>A0A8X6VCQ6_TRICX</name>
<sequence>MDVCKCIVPSRHGPLNSPGASRPSVRLVEEEEKREVPDHPRVFSLKSGVEPSKIVLSPAWCTKLRLTTGEKTLPLAVRNFVDLDLI</sequence>
<protein>
    <submittedName>
        <fullName evidence="1">Uncharacterized protein</fullName>
    </submittedName>
</protein>
<proteinExistence type="predicted"/>